<dbReference type="EC" id="2.7.7.87" evidence="3 13"/>
<keyword evidence="9 13" id="KW-0547">Nucleotide-binding</keyword>
<dbReference type="Gene3D" id="3.40.50.11030">
    <property type="entry name" value="Threonylcarbamoyl-AMP synthase, C-terminal domain"/>
    <property type="match status" value="1"/>
</dbReference>
<feature type="binding site" evidence="14">
    <location>
        <position position="172"/>
    </location>
    <ligand>
        <name>L-threonine</name>
        <dbReference type="ChEBI" id="CHEBI:57926"/>
    </ligand>
</feature>
<comment type="catalytic activity">
    <reaction evidence="12 13">
        <text>L-threonine + hydrogencarbonate + ATP = L-threonylcarbamoyladenylate + diphosphate + H2O</text>
        <dbReference type="Rhea" id="RHEA:36407"/>
        <dbReference type="ChEBI" id="CHEBI:15377"/>
        <dbReference type="ChEBI" id="CHEBI:17544"/>
        <dbReference type="ChEBI" id="CHEBI:30616"/>
        <dbReference type="ChEBI" id="CHEBI:33019"/>
        <dbReference type="ChEBI" id="CHEBI:57926"/>
        <dbReference type="ChEBI" id="CHEBI:73682"/>
        <dbReference type="EC" id="2.7.7.87"/>
    </reaction>
</comment>
<evidence type="ECO:0000256" key="12">
    <source>
        <dbReference type="ARBA" id="ARBA00048366"/>
    </source>
</evidence>
<dbReference type="EMBL" id="BHZE01000004">
    <property type="protein sequence ID" value="GCD77165.1"/>
    <property type="molecule type" value="Genomic_DNA"/>
</dbReference>
<dbReference type="GO" id="GO:0005737">
    <property type="term" value="C:cytoplasm"/>
    <property type="evidence" value="ECO:0007669"/>
    <property type="project" value="UniProtKB-SubCell"/>
</dbReference>
<proteinExistence type="inferred from homology"/>
<dbReference type="InterPro" id="IPR050156">
    <property type="entry name" value="TC-AMP_synthase_SUA5"/>
</dbReference>
<protein>
    <recommendedName>
        <fullName evidence="4 13">Threonylcarbamoyl-AMP synthase</fullName>
        <shortName evidence="13">TC-AMP synthase</shortName>
        <ecNumber evidence="3 13">2.7.7.87</ecNumber>
    </recommendedName>
    <alternativeName>
        <fullName evidence="11 13">L-threonylcarbamoyladenylate synthase</fullName>
    </alternativeName>
</protein>
<dbReference type="PROSITE" id="PS51163">
    <property type="entry name" value="YRDC"/>
    <property type="match status" value="1"/>
</dbReference>
<dbReference type="GO" id="GO:0005524">
    <property type="term" value="F:ATP binding"/>
    <property type="evidence" value="ECO:0007669"/>
    <property type="project" value="UniProtKB-UniRule"/>
</dbReference>
<feature type="domain" description="YrdC-like" evidence="15">
    <location>
        <begin position="3"/>
        <end position="190"/>
    </location>
</feature>
<feature type="binding site" evidence="14">
    <location>
        <position position="223"/>
    </location>
    <ligand>
        <name>ATP</name>
        <dbReference type="ChEBI" id="CHEBI:30616"/>
    </ligand>
</feature>
<evidence type="ECO:0000256" key="8">
    <source>
        <dbReference type="ARBA" id="ARBA00022695"/>
    </source>
</evidence>
<dbReference type="InterPro" id="IPR005145">
    <property type="entry name" value="Sua5_C"/>
</dbReference>
<evidence type="ECO:0000313" key="17">
    <source>
        <dbReference type="Proteomes" id="UP000286715"/>
    </source>
</evidence>
<keyword evidence="17" id="KW-1185">Reference proteome</keyword>
<dbReference type="InterPro" id="IPR038385">
    <property type="entry name" value="Sua5/YwlC_C"/>
</dbReference>
<dbReference type="Pfam" id="PF01300">
    <property type="entry name" value="Sua5_yciO_yrdC"/>
    <property type="match status" value="1"/>
</dbReference>
<evidence type="ECO:0000256" key="6">
    <source>
        <dbReference type="ARBA" id="ARBA00022679"/>
    </source>
</evidence>
<keyword evidence="7 13" id="KW-0819">tRNA processing</keyword>
<dbReference type="GO" id="GO:0061710">
    <property type="term" value="F:L-threonylcarbamoyladenylate synthase"/>
    <property type="evidence" value="ECO:0007669"/>
    <property type="project" value="UniProtKB-EC"/>
</dbReference>
<dbReference type="RefSeq" id="WP_124397223.1">
    <property type="nucleotide sequence ID" value="NZ_BHZE01000004.1"/>
</dbReference>
<feature type="binding site" evidence="14">
    <location>
        <position position="57"/>
    </location>
    <ligand>
        <name>L-threonine</name>
        <dbReference type="ChEBI" id="CHEBI:57926"/>
    </ligand>
</feature>
<keyword evidence="5 13" id="KW-0963">Cytoplasm</keyword>
<dbReference type="GO" id="GO:0006450">
    <property type="term" value="P:regulation of translational fidelity"/>
    <property type="evidence" value="ECO:0007669"/>
    <property type="project" value="TreeGrafter"/>
</dbReference>
<evidence type="ECO:0000256" key="5">
    <source>
        <dbReference type="ARBA" id="ARBA00022490"/>
    </source>
</evidence>
<feature type="binding site" evidence="14">
    <location>
        <position position="25"/>
    </location>
    <ligand>
        <name>L-threonine</name>
        <dbReference type="ChEBI" id="CHEBI:57926"/>
    </ligand>
</feature>
<feature type="binding site" evidence="14">
    <location>
        <position position="186"/>
    </location>
    <ligand>
        <name>ATP</name>
        <dbReference type="ChEBI" id="CHEBI:30616"/>
    </ligand>
</feature>
<dbReference type="NCBIfam" id="TIGR00057">
    <property type="entry name" value="L-threonylcarbamoyladenylate synthase"/>
    <property type="match status" value="1"/>
</dbReference>
<organism evidence="16 17">
    <name type="scientific">Thermaurantimonas aggregans</name>
    <dbReference type="NCBI Taxonomy" id="2173829"/>
    <lineage>
        <taxon>Bacteria</taxon>
        <taxon>Pseudomonadati</taxon>
        <taxon>Bacteroidota</taxon>
        <taxon>Flavobacteriia</taxon>
        <taxon>Flavobacteriales</taxon>
        <taxon>Schleiferiaceae</taxon>
        <taxon>Thermaurantimonas</taxon>
    </lineage>
</organism>
<evidence type="ECO:0000256" key="14">
    <source>
        <dbReference type="PIRSR" id="PIRSR004930-1"/>
    </source>
</evidence>
<dbReference type="AlphaFoldDB" id="A0A401XJF7"/>
<keyword evidence="8 13" id="KW-0548">Nucleotidyltransferase</keyword>
<dbReference type="GO" id="GO:0003725">
    <property type="term" value="F:double-stranded RNA binding"/>
    <property type="evidence" value="ECO:0007669"/>
    <property type="project" value="UniProtKB-UniRule"/>
</dbReference>
<comment type="similarity">
    <text evidence="2 13">Belongs to the SUA5 family.</text>
</comment>
<dbReference type="PIRSF" id="PIRSF004930">
    <property type="entry name" value="Tln_factor_SUA5"/>
    <property type="match status" value="1"/>
</dbReference>
<dbReference type="Proteomes" id="UP000286715">
    <property type="component" value="Unassembled WGS sequence"/>
</dbReference>
<feature type="binding site" evidence="14">
    <location>
        <position position="142"/>
    </location>
    <ligand>
        <name>L-threonine</name>
        <dbReference type="ChEBI" id="CHEBI:57926"/>
    </ligand>
</feature>
<feature type="binding site" evidence="14">
    <location>
        <position position="108"/>
    </location>
    <ligand>
        <name>ATP</name>
        <dbReference type="ChEBI" id="CHEBI:30616"/>
    </ligand>
</feature>
<evidence type="ECO:0000256" key="4">
    <source>
        <dbReference type="ARBA" id="ARBA00015492"/>
    </source>
</evidence>
<dbReference type="GO" id="GO:0000049">
    <property type="term" value="F:tRNA binding"/>
    <property type="evidence" value="ECO:0007669"/>
    <property type="project" value="TreeGrafter"/>
</dbReference>
<name>A0A401XJF7_9FLAO</name>
<keyword evidence="10 13" id="KW-0067">ATP-binding</keyword>
<feature type="binding site" evidence="14">
    <location>
        <position position="134"/>
    </location>
    <ligand>
        <name>ATP</name>
        <dbReference type="ChEBI" id="CHEBI:30616"/>
    </ligand>
</feature>
<evidence type="ECO:0000256" key="7">
    <source>
        <dbReference type="ARBA" id="ARBA00022694"/>
    </source>
</evidence>
<dbReference type="OrthoDB" id="9814580at2"/>
<evidence type="ECO:0000256" key="10">
    <source>
        <dbReference type="ARBA" id="ARBA00022840"/>
    </source>
</evidence>
<dbReference type="PANTHER" id="PTHR17490:SF16">
    <property type="entry name" value="THREONYLCARBAMOYL-AMP SYNTHASE"/>
    <property type="match status" value="1"/>
</dbReference>
<comment type="caution">
    <text evidence="16">The sequence shown here is derived from an EMBL/GenBank/DDBJ whole genome shotgun (WGS) entry which is preliminary data.</text>
</comment>
<feature type="binding site" evidence="14">
    <location>
        <position position="112"/>
    </location>
    <ligand>
        <name>L-threonine</name>
        <dbReference type="ChEBI" id="CHEBI:57926"/>
    </ligand>
</feature>
<feature type="binding site" evidence="14">
    <location>
        <position position="48"/>
    </location>
    <ligand>
        <name>ATP</name>
        <dbReference type="ChEBI" id="CHEBI:30616"/>
    </ligand>
</feature>
<reference evidence="16 17" key="1">
    <citation type="submission" date="2018-11" db="EMBL/GenBank/DDBJ databases">
        <title>Schleiferia aggregans sp. nov., a moderately thermophilic heterotrophic bacterium isolated from microbial mats at a terrestrial hot spring.</title>
        <authorList>
            <person name="Iino T."/>
            <person name="Ohkuma M."/>
            <person name="Haruta S."/>
        </authorList>
    </citation>
    <scope>NUCLEOTIDE SEQUENCE [LARGE SCALE GENOMIC DNA]</scope>
    <source>
        <strain evidence="16 17">LA</strain>
    </source>
</reference>
<sequence length="320" mass="34808">MIGTDIQKAAALLQAGEVIGMPTETVYGLAGNALNAQAVAKIFAIKKRPTFDPLIVHIFDLSQIELLSKSSLSESFYVLANRFWPGPLTLVVEKSDAVPDIVTSGLSTVGIRMPAHPMAQQLLRLCNLPLAAPSANPFGYISPVTAEHVARQLGDQVPYILDGGRCQIGLESTIVDCTVTPARILRKGGISVEKIAEALGYQPDVLSHSTDNPKAPGMLSSHYAPRKKLILTDQKSVFSYYHNKNNIAFLRYRTPIKQHPIQRILSPNGSDAEAAANLFYFLRELDEMSEIDLIVAEKAPDKGLGPAINDRLQRAATEVI</sequence>
<evidence type="ECO:0000259" key="15">
    <source>
        <dbReference type="PROSITE" id="PS51163"/>
    </source>
</evidence>
<comment type="subcellular location">
    <subcellularLocation>
        <location evidence="1 13">Cytoplasm</location>
    </subcellularLocation>
</comment>
<accession>A0A401XJF7</accession>
<dbReference type="InterPro" id="IPR006070">
    <property type="entry name" value="Sua5-like_dom"/>
</dbReference>
<comment type="function">
    <text evidence="13">Required for the formation of a threonylcarbamoyl group on adenosine at position 37 (t(6)A37) in tRNAs that read codons beginning with adenine.</text>
</comment>
<dbReference type="InterPro" id="IPR017945">
    <property type="entry name" value="DHBP_synth_RibB-like_a/b_dom"/>
</dbReference>
<evidence type="ECO:0000256" key="11">
    <source>
        <dbReference type="ARBA" id="ARBA00029774"/>
    </source>
</evidence>
<keyword evidence="6 13" id="KW-0808">Transferase</keyword>
<dbReference type="GO" id="GO:0008033">
    <property type="term" value="P:tRNA processing"/>
    <property type="evidence" value="ECO:0007669"/>
    <property type="project" value="UniProtKB-KW"/>
</dbReference>
<evidence type="ECO:0000256" key="2">
    <source>
        <dbReference type="ARBA" id="ARBA00007663"/>
    </source>
</evidence>
<evidence type="ECO:0000256" key="9">
    <source>
        <dbReference type="ARBA" id="ARBA00022741"/>
    </source>
</evidence>
<dbReference type="FunFam" id="3.90.870.10:FF:000009">
    <property type="entry name" value="Threonylcarbamoyl-AMP synthase, putative"/>
    <property type="match status" value="1"/>
</dbReference>
<dbReference type="SUPFAM" id="SSF55821">
    <property type="entry name" value="YrdC/RibB"/>
    <property type="match status" value="1"/>
</dbReference>
<gene>
    <name evidence="16" type="ORF">JCM31826_06470</name>
</gene>
<evidence type="ECO:0000256" key="1">
    <source>
        <dbReference type="ARBA" id="ARBA00004496"/>
    </source>
</evidence>
<evidence type="ECO:0000256" key="13">
    <source>
        <dbReference type="PIRNR" id="PIRNR004930"/>
    </source>
</evidence>
<dbReference type="Pfam" id="PF03481">
    <property type="entry name" value="Sua5_C"/>
    <property type="match status" value="1"/>
</dbReference>
<feature type="binding site" evidence="14">
    <location>
        <position position="132"/>
    </location>
    <ligand>
        <name>L-threonine</name>
        <dbReference type="ChEBI" id="CHEBI:57926"/>
    </ligand>
</feature>
<dbReference type="Gene3D" id="3.90.870.10">
    <property type="entry name" value="DHBP synthase"/>
    <property type="match status" value="1"/>
</dbReference>
<dbReference type="PANTHER" id="PTHR17490">
    <property type="entry name" value="SUA5"/>
    <property type="match status" value="1"/>
</dbReference>
<evidence type="ECO:0000313" key="16">
    <source>
        <dbReference type="EMBL" id="GCD77165.1"/>
    </source>
</evidence>
<dbReference type="InterPro" id="IPR010923">
    <property type="entry name" value="T(6)A37_SUA5"/>
</dbReference>
<evidence type="ECO:0000256" key="3">
    <source>
        <dbReference type="ARBA" id="ARBA00012584"/>
    </source>
</evidence>